<dbReference type="GO" id="GO:0003700">
    <property type="term" value="F:DNA-binding transcription factor activity"/>
    <property type="evidence" value="ECO:0007669"/>
    <property type="project" value="InterPro"/>
</dbReference>
<evidence type="ECO:0000256" key="2">
    <source>
        <dbReference type="ARBA" id="ARBA00023015"/>
    </source>
</evidence>
<dbReference type="Pfam" id="PF00126">
    <property type="entry name" value="HTH_1"/>
    <property type="match status" value="1"/>
</dbReference>
<sequence length="334" mass="37053">MNANPIGHELMRGWHMNFTQFQCLVALAETGSFTEAAYTIGMTQSAVSHALAALEKELGVTLLERNRKGVVALSRVGQEILSHARIVLAHAESIEQEARRARNQERGKLRLGSISSVPPDLLTGMLTYFKQQYPDIEVVQFEGTMQEIHEWIYANIIDVGFVLRTAGKKSRASLCPGAAGLTFVHGKEIESKPVMTSELQIFVPVGHRLHAQAKVMAEDLQTEPLILPKMACEFMEVVGLEPSRRSEARIRYHAGDSRTLLSMVREGLGITVLPRTMLPEKLDGLVALSLDPPRYLQIGLGVKSWETVSARTALFVETAQTWISRSSFLSKKYA</sequence>
<dbReference type="CDD" id="cd05466">
    <property type="entry name" value="PBP2_LTTR_substrate"/>
    <property type="match status" value="1"/>
</dbReference>
<feature type="domain" description="HTH lysR-type" evidence="5">
    <location>
        <begin position="16"/>
        <end position="73"/>
    </location>
</feature>
<keyword evidence="3" id="KW-0238">DNA-binding</keyword>
<dbReference type="SUPFAM" id="SSF46785">
    <property type="entry name" value="Winged helix' DNA-binding domain"/>
    <property type="match status" value="1"/>
</dbReference>
<proteinExistence type="inferred from homology"/>
<evidence type="ECO:0000256" key="1">
    <source>
        <dbReference type="ARBA" id="ARBA00009437"/>
    </source>
</evidence>
<gene>
    <name evidence="6" type="primary">yvbU_1</name>
    <name evidence="6" type="ORF">KTC_18960</name>
</gene>
<comment type="similarity">
    <text evidence="1">Belongs to the LysR transcriptional regulatory family.</text>
</comment>
<dbReference type="InterPro" id="IPR000847">
    <property type="entry name" value="LysR_HTH_N"/>
</dbReference>
<dbReference type="PANTHER" id="PTHR30346">
    <property type="entry name" value="TRANSCRIPTIONAL DUAL REGULATOR HCAR-RELATED"/>
    <property type="match status" value="1"/>
</dbReference>
<dbReference type="InterPro" id="IPR036390">
    <property type="entry name" value="WH_DNA-bd_sf"/>
</dbReference>
<organism evidence="6">
    <name type="scientific">Thermosporothrix sp. COM3</name>
    <dbReference type="NCBI Taxonomy" id="2490863"/>
    <lineage>
        <taxon>Bacteria</taxon>
        <taxon>Bacillati</taxon>
        <taxon>Chloroflexota</taxon>
        <taxon>Ktedonobacteria</taxon>
        <taxon>Ktedonobacterales</taxon>
        <taxon>Thermosporotrichaceae</taxon>
        <taxon>Thermosporothrix</taxon>
    </lineage>
</organism>
<dbReference type="SUPFAM" id="SSF53850">
    <property type="entry name" value="Periplasmic binding protein-like II"/>
    <property type="match status" value="1"/>
</dbReference>
<evidence type="ECO:0000256" key="3">
    <source>
        <dbReference type="ARBA" id="ARBA00023125"/>
    </source>
</evidence>
<name>A0A455SLS6_9CHLR</name>
<dbReference type="PANTHER" id="PTHR30346:SF0">
    <property type="entry name" value="HCA OPERON TRANSCRIPTIONAL ACTIVATOR HCAR"/>
    <property type="match status" value="1"/>
</dbReference>
<dbReference type="PROSITE" id="PS50931">
    <property type="entry name" value="HTH_LYSR"/>
    <property type="match status" value="1"/>
</dbReference>
<accession>A0A455SLS6</accession>
<dbReference type="InterPro" id="IPR036388">
    <property type="entry name" value="WH-like_DNA-bd_sf"/>
</dbReference>
<keyword evidence="2" id="KW-0805">Transcription regulation</keyword>
<dbReference type="PRINTS" id="PR00039">
    <property type="entry name" value="HTHLYSR"/>
</dbReference>
<dbReference type="GO" id="GO:0003677">
    <property type="term" value="F:DNA binding"/>
    <property type="evidence" value="ECO:0007669"/>
    <property type="project" value="UniProtKB-KW"/>
</dbReference>
<dbReference type="FunFam" id="1.10.10.10:FF:000001">
    <property type="entry name" value="LysR family transcriptional regulator"/>
    <property type="match status" value="1"/>
</dbReference>
<dbReference type="InterPro" id="IPR005119">
    <property type="entry name" value="LysR_subst-bd"/>
</dbReference>
<dbReference type="Pfam" id="PF03466">
    <property type="entry name" value="LysR_substrate"/>
    <property type="match status" value="1"/>
</dbReference>
<evidence type="ECO:0000259" key="5">
    <source>
        <dbReference type="PROSITE" id="PS50931"/>
    </source>
</evidence>
<evidence type="ECO:0000256" key="4">
    <source>
        <dbReference type="ARBA" id="ARBA00023163"/>
    </source>
</evidence>
<protein>
    <submittedName>
        <fullName evidence="6">Putative HTH-type transcriptional regulator YvbU</fullName>
    </submittedName>
</protein>
<dbReference type="Gene3D" id="3.40.190.10">
    <property type="entry name" value="Periplasmic binding protein-like II"/>
    <property type="match status" value="2"/>
</dbReference>
<dbReference type="GO" id="GO:0032993">
    <property type="term" value="C:protein-DNA complex"/>
    <property type="evidence" value="ECO:0007669"/>
    <property type="project" value="TreeGrafter"/>
</dbReference>
<dbReference type="EMBL" id="AP019376">
    <property type="protein sequence ID" value="BBH87145.1"/>
    <property type="molecule type" value="Genomic_DNA"/>
</dbReference>
<reference evidence="6" key="1">
    <citation type="submission" date="2018-12" db="EMBL/GenBank/DDBJ databases">
        <title>Novel natural products biosynthetic potential of the class Ktedonobacteria.</title>
        <authorList>
            <person name="Zheng Y."/>
            <person name="Saitou A."/>
            <person name="Wang C.M."/>
            <person name="Toyoda A."/>
            <person name="Minakuchi Y."/>
            <person name="Sekiguchi Y."/>
            <person name="Ueda K."/>
            <person name="Takano H."/>
            <person name="Sakai Y."/>
            <person name="Yokota A."/>
            <person name="Yabe S."/>
        </authorList>
    </citation>
    <scope>NUCLEOTIDE SEQUENCE</scope>
    <source>
        <strain evidence="6">COM3</strain>
    </source>
</reference>
<evidence type="ECO:0000313" key="6">
    <source>
        <dbReference type="EMBL" id="BBH87145.1"/>
    </source>
</evidence>
<dbReference type="Gene3D" id="1.10.10.10">
    <property type="entry name" value="Winged helix-like DNA-binding domain superfamily/Winged helix DNA-binding domain"/>
    <property type="match status" value="1"/>
</dbReference>
<dbReference type="AlphaFoldDB" id="A0A455SLS6"/>
<keyword evidence="4" id="KW-0804">Transcription</keyword>